<proteinExistence type="inferred from homology"/>
<dbReference type="GO" id="GO:0005840">
    <property type="term" value="C:ribosome"/>
    <property type="evidence" value="ECO:0007669"/>
    <property type="project" value="UniProtKB-KW"/>
</dbReference>
<dbReference type="GeneID" id="9481043"/>
<organism evidence="7">
    <name type="scientific">Phakopsora pachyrhizi</name>
    <name type="common">Asian soybean rust disease fungus</name>
    <dbReference type="NCBI Taxonomy" id="170000"/>
    <lineage>
        <taxon>Eukaryota</taxon>
        <taxon>Fungi</taxon>
        <taxon>Dikarya</taxon>
        <taxon>Basidiomycota</taxon>
        <taxon>Pucciniomycotina</taxon>
        <taxon>Pucciniomycetes</taxon>
        <taxon>Pucciniales</taxon>
        <taxon>Phakopsoraceae</taxon>
        <taxon>Phakopsora</taxon>
    </lineage>
</organism>
<dbReference type="Pfam" id="PF05316">
    <property type="entry name" value="VAR1"/>
    <property type="match status" value="1"/>
</dbReference>
<evidence type="ECO:0000313" key="7">
    <source>
        <dbReference type="EMBL" id="ACT15477.1"/>
    </source>
</evidence>
<dbReference type="GO" id="GO:0006412">
    <property type="term" value="P:translation"/>
    <property type="evidence" value="ECO:0007669"/>
    <property type="project" value="InterPro"/>
</dbReference>
<dbReference type="InterPro" id="IPR007980">
    <property type="entry name" value="Ribosomal_uS3m_fun"/>
</dbReference>
<evidence type="ECO:0000256" key="2">
    <source>
        <dbReference type="ARBA" id="ARBA00010761"/>
    </source>
</evidence>
<evidence type="ECO:0000256" key="3">
    <source>
        <dbReference type="ARBA" id="ARBA00022980"/>
    </source>
</evidence>
<dbReference type="GO" id="GO:0005739">
    <property type="term" value="C:mitochondrion"/>
    <property type="evidence" value="ECO:0007669"/>
    <property type="project" value="UniProtKB-SubCell"/>
</dbReference>
<keyword evidence="3" id="KW-0689">Ribosomal protein</keyword>
<gene>
    <name evidence="7" type="primary">rps3</name>
</gene>
<sequence>MSRYSTGIAVRRESRVGSIIESFSTNFIILFSKVRDSVDEVHIIYYSPTDMDSGMVRGNIRVISGGIKNECEVWKYVRLHSPVLDSKVLSVYLSLNTKTKTFIQILIHQFRHYSVSKGNSSNIISITGVTIILKGRIETESIKPRKTVQYYISGTHSRGETEISSTTRSNYELGSYTIWVRVTGCE</sequence>
<dbReference type="GO" id="GO:0003735">
    <property type="term" value="F:structural constituent of ribosome"/>
    <property type="evidence" value="ECO:0007669"/>
    <property type="project" value="InterPro"/>
</dbReference>
<dbReference type="GO" id="GO:1990904">
    <property type="term" value="C:ribonucleoprotein complex"/>
    <property type="evidence" value="ECO:0007669"/>
    <property type="project" value="UniProtKB-KW"/>
</dbReference>
<name>D8V109_PHAPC</name>
<comment type="similarity">
    <text evidence="2">Belongs to the universal ribosomal protein uS3 family.</text>
</comment>
<keyword evidence="4 7" id="KW-0496">Mitochondrion</keyword>
<comment type="subcellular location">
    <subcellularLocation>
        <location evidence="1">Mitochondrion</location>
    </subcellularLocation>
</comment>
<reference evidence="7" key="1">
    <citation type="journal article" date="2010" name="Mycologia">
        <title>Analysis of the complete mitochondrial genome sequences of the soybean rust pathogens phakopsora pachyrhizi and p. meibomiae.</title>
        <authorList>
            <person name="Stone C.L."/>
            <person name="Buitrago M.L."/>
            <person name="Boore J.L."/>
            <person name="Frederick R.D."/>
        </authorList>
    </citation>
    <scope>NUCLEOTIDE SEQUENCE</scope>
    <source>
        <strain evidence="7">Taiwan 72-1</strain>
    </source>
</reference>
<evidence type="ECO:0000256" key="1">
    <source>
        <dbReference type="ARBA" id="ARBA00004173"/>
    </source>
</evidence>
<dbReference type="EMBL" id="GQ332420">
    <property type="protein sequence ID" value="ACT15477.1"/>
    <property type="molecule type" value="Genomic_DNA"/>
</dbReference>
<keyword evidence="5" id="KW-0687">Ribonucleoprotein</keyword>
<evidence type="ECO:0000256" key="5">
    <source>
        <dbReference type="ARBA" id="ARBA00023274"/>
    </source>
</evidence>
<geneLocation type="mitochondrion" evidence="7"/>
<dbReference type="RefSeq" id="YP_003795383.1">
    <property type="nucleotide sequence ID" value="NC_014344.1"/>
</dbReference>
<evidence type="ECO:0000256" key="4">
    <source>
        <dbReference type="ARBA" id="ARBA00023128"/>
    </source>
</evidence>
<accession>D8V109</accession>
<protein>
    <recommendedName>
        <fullName evidence="6">Small ribosomal subunit protein uS3m</fullName>
    </recommendedName>
</protein>
<evidence type="ECO:0000256" key="6">
    <source>
        <dbReference type="ARBA" id="ARBA00035157"/>
    </source>
</evidence>
<dbReference type="AlphaFoldDB" id="D8V109"/>